<gene>
    <name evidence="2" type="ORF">SG0102_17780</name>
</gene>
<keyword evidence="1" id="KW-0812">Transmembrane</keyword>
<proteinExistence type="predicted"/>
<accession>A0A3G9JVC5</accession>
<dbReference type="AlphaFoldDB" id="A0A3G9JVC5"/>
<feature type="transmembrane region" description="Helical" evidence="1">
    <location>
        <begin position="59"/>
        <end position="80"/>
    </location>
</feature>
<keyword evidence="3" id="KW-1185">Reference proteome</keyword>
<dbReference type="Proteomes" id="UP000268059">
    <property type="component" value="Chromosome"/>
</dbReference>
<dbReference type="EMBL" id="AP019309">
    <property type="protein sequence ID" value="BBH26844.1"/>
    <property type="molecule type" value="Genomic_DNA"/>
</dbReference>
<name>A0A3G9JVC5_9FIRM</name>
<sequence length="85" mass="9553">MDLYTLTKKHQMLSLGCDLAAGKGAEFEICNTGLGVWINDVNIIWNEKEAGQWETRPNALLLCLFGTNCNIFLIATFRFIGNSHF</sequence>
<keyword evidence="1" id="KW-1133">Transmembrane helix</keyword>
<organism evidence="2 3">
    <name type="scientific">Intestinibaculum porci</name>
    <dbReference type="NCBI Taxonomy" id="2487118"/>
    <lineage>
        <taxon>Bacteria</taxon>
        <taxon>Bacillati</taxon>
        <taxon>Bacillota</taxon>
        <taxon>Erysipelotrichia</taxon>
        <taxon>Erysipelotrichales</taxon>
        <taxon>Erysipelotrichaceae</taxon>
        <taxon>Intestinibaculum</taxon>
    </lineage>
</organism>
<dbReference type="KEGG" id="ebm:SG0102_17780"/>
<evidence type="ECO:0000256" key="1">
    <source>
        <dbReference type="SAM" id="Phobius"/>
    </source>
</evidence>
<dbReference type="InParanoid" id="A0A3G9JVC5"/>
<protein>
    <submittedName>
        <fullName evidence="2">Uncharacterized protein</fullName>
    </submittedName>
</protein>
<reference evidence="2 3" key="1">
    <citation type="submission" date="2018-11" db="EMBL/GenBank/DDBJ databases">
        <title>Novel Erysipelotrichaceae bacterium isolated from small intestine of a swine.</title>
        <authorList>
            <person name="Kim J.S."/>
            <person name="Choe H."/>
            <person name="Lee Y.R."/>
            <person name="Kim K.M."/>
            <person name="Park D.S."/>
        </authorList>
    </citation>
    <scope>NUCLEOTIDE SEQUENCE [LARGE SCALE GENOMIC DNA]</scope>
    <source>
        <strain evidence="2 3">SG0102</strain>
    </source>
</reference>
<keyword evidence="1" id="KW-0472">Membrane</keyword>
<evidence type="ECO:0000313" key="3">
    <source>
        <dbReference type="Proteomes" id="UP000268059"/>
    </source>
</evidence>
<evidence type="ECO:0000313" key="2">
    <source>
        <dbReference type="EMBL" id="BBH26844.1"/>
    </source>
</evidence>